<accession>A0ABR2T401</accession>
<evidence type="ECO:0000313" key="1">
    <source>
        <dbReference type="EMBL" id="KAK9032223.1"/>
    </source>
</evidence>
<organism evidence="1 2">
    <name type="scientific">Hibiscus sabdariffa</name>
    <name type="common">roselle</name>
    <dbReference type="NCBI Taxonomy" id="183260"/>
    <lineage>
        <taxon>Eukaryota</taxon>
        <taxon>Viridiplantae</taxon>
        <taxon>Streptophyta</taxon>
        <taxon>Embryophyta</taxon>
        <taxon>Tracheophyta</taxon>
        <taxon>Spermatophyta</taxon>
        <taxon>Magnoliopsida</taxon>
        <taxon>eudicotyledons</taxon>
        <taxon>Gunneridae</taxon>
        <taxon>Pentapetalae</taxon>
        <taxon>rosids</taxon>
        <taxon>malvids</taxon>
        <taxon>Malvales</taxon>
        <taxon>Malvaceae</taxon>
        <taxon>Malvoideae</taxon>
        <taxon>Hibiscus</taxon>
    </lineage>
</organism>
<gene>
    <name evidence="1" type="ORF">V6N11_056498</name>
</gene>
<name>A0ABR2T401_9ROSI</name>
<dbReference type="EMBL" id="JBBPBN010000009">
    <property type="protein sequence ID" value="KAK9032223.1"/>
    <property type="molecule type" value="Genomic_DNA"/>
</dbReference>
<sequence length="98" mass="11433">MTMGMILFIKNWPLQNPPRECLFDFFLRGSIHGDKRYKSESQKLQLKSEDVLGTVTGPDLEKKLKYAEDVTGPFKASEVGGEKFWRMPPEESYWEFLI</sequence>
<evidence type="ECO:0000313" key="2">
    <source>
        <dbReference type="Proteomes" id="UP001396334"/>
    </source>
</evidence>
<dbReference type="Proteomes" id="UP001396334">
    <property type="component" value="Unassembled WGS sequence"/>
</dbReference>
<protein>
    <submittedName>
        <fullName evidence="1">Uncharacterized protein</fullName>
    </submittedName>
</protein>
<reference evidence="1 2" key="1">
    <citation type="journal article" date="2024" name="G3 (Bethesda)">
        <title>Genome assembly of Hibiscus sabdariffa L. provides insights into metabolisms of medicinal natural products.</title>
        <authorList>
            <person name="Kim T."/>
        </authorList>
    </citation>
    <scope>NUCLEOTIDE SEQUENCE [LARGE SCALE GENOMIC DNA]</scope>
    <source>
        <strain evidence="1">TK-2024</strain>
        <tissue evidence="1">Old leaves</tissue>
    </source>
</reference>
<proteinExistence type="predicted"/>
<comment type="caution">
    <text evidence="1">The sequence shown here is derived from an EMBL/GenBank/DDBJ whole genome shotgun (WGS) entry which is preliminary data.</text>
</comment>
<keyword evidence="2" id="KW-1185">Reference proteome</keyword>